<dbReference type="GO" id="GO:0006659">
    <property type="term" value="P:phosphatidylserine biosynthetic process"/>
    <property type="evidence" value="ECO:0007669"/>
    <property type="project" value="InterPro"/>
</dbReference>
<evidence type="ECO:0000256" key="12">
    <source>
        <dbReference type="ARBA" id="ARBA00025707"/>
    </source>
</evidence>
<evidence type="ECO:0000256" key="6">
    <source>
        <dbReference type="ARBA" id="ARBA00022824"/>
    </source>
</evidence>
<dbReference type="GO" id="GO:0005789">
    <property type="term" value="C:endoplasmic reticulum membrane"/>
    <property type="evidence" value="ECO:0007669"/>
    <property type="project" value="UniProtKB-SubCell"/>
</dbReference>
<feature type="transmembrane region" description="Helical" evidence="14">
    <location>
        <begin position="440"/>
        <end position="459"/>
    </location>
</feature>
<evidence type="ECO:0000256" key="10">
    <source>
        <dbReference type="ARBA" id="ARBA00023209"/>
    </source>
</evidence>
<feature type="transmembrane region" description="Helical" evidence="14">
    <location>
        <begin position="278"/>
        <end position="296"/>
    </location>
</feature>
<dbReference type="InterPro" id="IPR004277">
    <property type="entry name" value="PSS"/>
</dbReference>
<reference evidence="15" key="1">
    <citation type="submission" date="2022-11" db="EMBL/GenBank/DDBJ databases">
        <authorList>
            <person name="Morgan W.R."/>
            <person name="Tartar A."/>
        </authorList>
    </citation>
    <scope>NUCLEOTIDE SEQUENCE</scope>
    <source>
        <strain evidence="15">ARSEF 373</strain>
    </source>
</reference>
<keyword evidence="6" id="KW-0256">Endoplasmic reticulum</keyword>
<feature type="region of interest" description="Disordered" evidence="13">
    <location>
        <begin position="496"/>
        <end position="525"/>
    </location>
</feature>
<reference evidence="15" key="2">
    <citation type="journal article" date="2023" name="Microbiol Resour">
        <title>Decontamination and Annotation of the Draft Genome Sequence of the Oomycete Lagenidium giganteum ARSEF 373.</title>
        <authorList>
            <person name="Morgan W.R."/>
            <person name="Tartar A."/>
        </authorList>
    </citation>
    <scope>NUCLEOTIDE SEQUENCE</scope>
    <source>
        <strain evidence="15">ARSEF 373</strain>
    </source>
</reference>
<dbReference type="Pfam" id="PF03034">
    <property type="entry name" value="PSS"/>
    <property type="match status" value="1"/>
</dbReference>
<keyword evidence="11" id="KW-1208">Phospholipid metabolism</keyword>
<feature type="transmembrane region" description="Helical" evidence="14">
    <location>
        <begin position="193"/>
        <end position="213"/>
    </location>
</feature>
<feature type="region of interest" description="Disordered" evidence="13">
    <location>
        <begin position="1"/>
        <end position="47"/>
    </location>
</feature>
<dbReference type="EMBL" id="DAKRPA010000203">
    <property type="protein sequence ID" value="DAZ95469.1"/>
    <property type="molecule type" value="Genomic_DNA"/>
</dbReference>
<gene>
    <name evidence="15" type="ORF">N0F65_002154</name>
</gene>
<comment type="pathway">
    <text evidence="2">Lipid metabolism.</text>
</comment>
<evidence type="ECO:0000256" key="11">
    <source>
        <dbReference type="ARBA" id="ARBA00023264"/>
    </source>
</evidence>
<keyword evidence="7 14" id="KW-1133">Transmembrane helix</keyword>
<comment type="subcellular location">
    <subcellularLocation>
        <location evidence="1">Endoplasmic reticulum membrane</location>
        <topology evidence="1">Multi-pass membrane protein</topology>
    </subcellularLocation>
</comment>
<evidence type="ECO:0000256" key="2">
    <source>
        <dbReference type="ARBA" id="ARBA00005189"/>
    </source>
</evidence>
<keyword evidence="9 14" id="KW-0472">Membrane</keyword>
<evidence type="ECO:0000256" key="1">
    <source>
        <dbReference type="ARBA" id="ARBA00004477"/>
    </source>
</evidence>
<feature type="transmembrane region" description="Helical" evidence="14">
    <location>
        <begin position="409"/>
        <end position="428"/>
    </location>
</feature>
<protein>
    <recommendedName>
        <fullName evidence="17">Phosphatidylserine synthase</fullName>
    </recommendedName>
</protein>
<dbReference type="Proteomes" id="UP001146120">
    <property type="component" value="Unassembled WGS sequence"/>
</dbReference>
<keyword evidence="10" id="KW-0594">Phospholipid biosynthesis</keyword>
<evidence type="ECO:0000256" key="3">
    <source>
        <dbReference type="ARBA" id="ARBA00022516"/>
    </source>
</evidence>
<evidence type="ECO:0000313" key="16">
    <source>
        <dbReference type="Proteomes" id="UP001146120"/>
    </source>
</evidence>
<dbReference type="AlphaFoldDB" id="A0AAV2YQ08"/>
<evidence type="ECO:0008006" key="17">
    <source>
        <dbReference type="Google" id="ProtNLM"/>
    </source>
</evidence>
<evidence type="ECO:0000256" key="7">
    <source>
        <dbReference type="ARBA" id="ARBA00022989"/>
    </source>
</evidence>
<evidence type="ECO:0000256" key="14">
    <source>
        <dbReference type="SAM" id="Phobius"/>
    </source>
</evidence>
<evidence type="ECO:0000313" key="15">
    <source>
        <dbReference type="EMBL" id="DAZ95469.1"/>
    </source>
</evidence>
<proteinExistence type="predicted"/>
<keyword evidence="4" id="KW-0808">Transferase</keyword>
<feature type="transmembrane region" description="Helical" evidence="14">
    <location>
        <begin position="164"/>
        <end position="181"/>
    </location>
</feature>
<keyword evidence="5 14" id="KW-0812">Transmembrane</keyword>
<keyword evidence="8" id="KW-0443">Lipid metabolism</keyword>
<feature type="transmembrane region" description="Helical" evidence="14">
    <location>
        <begin position="376"/>
        <end position="397"/>
    </location>
</feature>
<dbReference type="PANTHER" id="PTHR15362">
    <property type="entry name" value="PHOSPHATIDYLINOSITOL SYNTHASE"/>
    <property type="match status" value="1"/>
</dbReference>
<feature type="transmembrane region" description="Helical" evidence="14">
    <location>
        <begin position="471"/>
        <end position="491"/>
    </location>
</feature>
<evidence type="ECO:0000256" key="5">
    <source>
        <dbReference type="ARBA" id="ARBA00022692"/>
    </source>
</evidence>
<evidence type="ECO:0000256" key="8">
    <source>
        <dbReference type="ARBA" id="ARBA00023098"/>
    </source>
</evidence>
<keyword evidence="16" id="KW-1185">Reference proteome</keyword>
<dbReference type="PANTHER" id="PTHR15362:SF7">
    <property type="entry name" value="PHOSPHATIDYLSERINE SYNTHASE 2"/>
    <property type="match status" value="1"/>
</dbReference>
<keyword evidence="3" id="KW-0444">Lipid biosynthesis</keyword>
<evidence type="ECO:0000256" key="9">
    <source>
        <dbReference type="ARBA" id="ARBA00023136"/>
    </source>
</evidence>
<accession>A0AAV2YQ08</accession>
<evidence type="ECO:0000256" key="4">
    <source>
        <dbReference type="ARBA" id="ARBA00022679"/>
    </source>
</evidence>
<name>A0AAV2YQ08_9STRA</name>
<comment type="pathway">
    <text evidence="12">Phospholipid metabolism.</text>
</comment>
<feature type="transmembrane region" description="Helical" evidence="14">
    <location>
        <begin position="535"/>
        <end position="552"/>
    </location>
</feature>
<evidence type="ECO:0000256" key="13">
    <source>
        <dbReference type="SAM" id="MobiDB-lite"/>
    </source>
</evidence>
<dbReference type="GO" id="GO:0106245">
    <property type="term" value="F:L-serine-phosphatidylethanolamine phosphatidyltransferase activity"/>
    <property type="evidence" value="ECO:0007669"/>
    <property type="project" value="InterPro"/>
</dbReference>
<feature type="transmembrane region" description="Helical" evidence="14">
    <location>
        <begin position="308"/>
        <end position="326"/>
    </location>
</feature>
<sequence>MAGSKKRTSTSTGSPGKAQQQATTLARESESDDGFVSPATRSRLQKSIWTNAKKRLAKTATLARQQQQQQQALNGHAADSMDDPLSLSLSAAAHPRGGHPEMPSPSVGTYSHNTFRAAKDNDVENLLLFREQPRQLFVLGLVVSAVSYYSFTHDSKNVTQNVRTGLSAATLIFLVYCFLQTRDGLLVRPHPGLWRVVHGISVVYLLMLAAISVQNREGAQLSMQFLFPEVGSLTKSHGPLECEVNADTVYRGVSSIWFLAHVTGWWGKMCLFRDWRFCWVLSIAFELLELAFQFVIPDFQECWWDSLFMDLFGANMLGMLLGSLTLRVLESKEYDWSGKKGRKMGYALFALSQFTPITWSQYHWEVFSSFKRFAQVSFALIVCLLVELNAFFLLNTLEIPKESNFNKYRLTLIFLIGIPGAAEYYEFLSNPECWRLGQNAWMILSIAVFEVLVWVKFSANGVLFNDPPPAEVFYPILAFLVMFAIWMLLFFTQDQSKPATSPRPGNANVAKKGKKKNVPGSKGPHEVTKWGKLDVLFWFSFSPLLLLVTQWAY</sequence>
<organism evidence="15 16">
    <name type="scientific">Lagenidium giganteum</name>
    <dbReference type="NCBI Taxonomy" id="4803"/>
    <lineage>
        <taxon>Eukaryota</taxon>
        <taxon>Sar</taxon>
        <taxon>Stramenopiles</taxon>
        <taxon>Oomycota</taxon>
        <taxon>Peronosporomycetes</taxon>
        <taxon>Pythiales</taxon>
        <taxon>Pythiaceae</taxon>
    </lineage>
</organism>
<comment type="caution">
    <text evidence="15">The sequence shown here is derived from an EMBL/GenBank/DDBJ whole genome shotgun (WGS) entry which is preliminary data.</text>
</comment>